<dbReference type="GO" id="GO:0008233">
    <property type="term" value="F:peptidase activity"/>
    <property type="evidence" value="ECO:0007669"/>
    <property type="project" value="UniProtKB-KW"/>
</dbReference>
<keyword evidence="6" id="KW-0547">Nucleotide-binding</keyword>
<dbReference type="PROSITE" id="PS50994">
    <property type="entry name" value="INTEGRASE"/>
    <property type="match status" value="1"/>
</dbReference>
<gene>
    <name evidence="17" type="ORF">ACH5RR_007004</name>
</gene>
<name>A0ABD3AQK4_9GENT</name>
<dbReference type="InterPro" id="IPR036397">
    <property type="entry name" value="RNaseH_sf"/>
</dbReference>
<evidence type="ECO:0000256" key="4">
    <source>
        <dbReference type="ARBA" id="ARBA00022722"/>
    </source>
</evidence>
<dbReference type="InterPro" id="IPR039537">
    <property type="entry name" value="Retrotran_Ty1/copia-like"/>
</dbReference>
<dbReference type="GO" id="GO:0003887">
    <property type="term" value="F:DNA-directed DNA polymerase activity"/>
    <property type="evidence" value="ECO:0007669"/>
    <property type="project" value="UniProtKB-KW"/>
</dbReference>
<dbReference type="Pfam" id="PF00665">
    <property type="entry name" value="rve"/>
    <property type="match status" value="1"/>
</dbReference>
<dbReference type="GO" id="GO:0005524">
    <property type="term" value="F:ATP binding"/>
    <property type="evidence" value="ECO:0007669"/>
    <property type="project" value="UniProtKB-KW"/>
</dbReference>
<evidence type="ECO:0000256" key="13">
    <source>
        <dbReference type="ARBA" id="ARBA00022932"/>
    </source>
</evidence>
<dbReference type="GO" id="GO:0046872">
    <property type="term" value="F:metal ion binding"/>
    <property type="evidence" value="ECO:0007669"/>
    <property type="project" value="UniProtKB-KW"/>
</dbReference>
<comment type="function">
    <text evidence="1">The aspartyl protease (PR) mediates the proteolytic cleavages of the Gag and Gag-Pol polyproteins after assembly of the VLP.</text>
</comment>
<protein>
    <recommendedName>
        <fullName evidence="16">Integrase catalytic domain-containing protein</fullName>
    </recommendedName>
</protein>
<dbReference type="InterPro" id="IPR012337">
    <property type="entry name" value="RNaseH-like_sf"/>
</dbReference>
<evidence type="ECO:0000256" key="14">
    <source>
        <dbReference type="ARBA" id="ARBA00023113"/>
    </source>
</evidence>
<keyword evidence="15" id="KW-0233">DNA recombination</keyword>
<keyword evidence="14" id="KW-0917">Virion maturation</keyword>
<keyword evidence="5" id="KW-0479">Metal-binding</keyword>
<evidence type="ECO:0000256" key="11">
    <source>
        <dbReference type="ARBA" id="ARBA00022908"/>
    </source>
</evidence>
<keyword evidence="11" id="KW-0229">DNA integration</keyword>
<keyword evidence="13" id="KW-0808">Transferase</keyword>
<dbReference type="AlphaFoldDB" id="A0ABD3AQK4"/>
<evidence type="ECO:0000256" key="1">
    <source>
        <dbReference type="ARBA" id="ARBA00002180"/>
    </source>
</evidence>
<dbReference type="InterPro" id="IPR025724">
    <property type="entry name" value="GAG-pre-integrase_dom"/>
</dbReference>
<dbReference type="EMBL" id="JBJUIK010000003">
    <property type="protein sequence ID" value="KAL3533483.1"/>
    <property type="molecule type" value="Genomic_DNA"/>
</dbReference>
<keyword evidence="9" id="KW-0067">ATP-binding</keyword>
<evidence type="ECO:0000256" key="5">
    <source>
        <dbReference type="ARBA" id="ARBA00022723"/>
    </source>
</evidence>
<evidence type="ECO:0000256" key="7">
    <source>
        <dbReference type="ARBA" id="ARBA00022759"/>
    </source>
</evidence>
<keyword evidence="4" id="KW-0540">Nuclease</keyword>
<feature type="domain" description="Integrase catalytic" evidence="16">
    <location>
        <begin position="189"/>
        <end position="367"/>
    </location>
</feature>
<evidence type="ECO:0000256" key="10">
    <source>
        <dbReference type="ARBA" id="ARBA00022842"/>
    </source>
</evidence>
<dbReference type="GO" id="GO:0003964">
    <property type="term" value="F:RNA-directed DNA polymerase activity"/>
    <property type="evidence" value="ECO:0007669"/>
    <property type="project" value="UniProtKB-KW"/>
</dbReference>
<dbReference type="SUPFAM" id="SSF53098">
    <property type="entry name" value="Ribonuclease H-like"/>
    <property type="match status" value="1"/>
</dbReference>
<dbReference type="GO" id="GO:0006508">
    <property type="term" value="P:proteolysis"/>
    <property type="evidence" value="ECO:0007669"/>
    <property type="project" value="UniProtKB-KW"/>
</dbReference>
<organism evidence="17 18">
    <name type="scientific">Cinchona calisaya</name>
    <dbReference type="NCBI Taxonomy" id="153742"/>
    <lineage>
        <taxon>Eukaryota</taxon>
        <taxon>Viridiplantae</taxon>
        <taxon>Streptophyta</taxon>
        <taxon>Embryophyta</taxon>
        <taxon>Tracheophyta</taxon>
        <taxon>Spermatophyta</taxon>
        <taxon>Magnoliopsida</taxon>
        <taxon>eudicotyledons</taxon>
        <taxon>Gunneridae</taxon>
        <taxon>Pentapetalae</taxon>
        <taxon>asterids</taxon>
        <taxon>lamiids</taxon>
        <taxon>Gentianales</taxon>
        <taxon>Rubiaceae</taxon>
        <taxon>Cinchonoideae</taxon>
        <taxon>Cinchoneae</taxon>
        <taxon>Cinchona</taxon>
    </lineage>
</organism>
<dbReference type="Gene3D" id="3.30.420.10">
    <property type="entry name" value="Ribonuclease H-like superfamily/Ribonuclease H"/>
    <property type="match status" value="1"/>
</dbReference>
<evidence type="ECO:0000256" key="15">
    <source>
        <dbReference type="ARBA" id="ARBA00023172"/>
    </source>
</evidence>
<sequence>MAHYDTNGVSSGVWFLGNGCSNPMTGMKEIFKELDETQKVKVKLGDNKDIQVEGKGTIEIKTSHGKVKFSHDVQYVPSLAHNLLSVGQLMASGYSVLFDDGACVIKDKNLGQTMINVHVTKNKMFPLEVSKVENFALVIGAQNDSKLWHLRYGHLNVKGLKLLEQKGMVLGLPKIDSLDLCEGCIYGKQTRKPFSIGKAWRASTCLELIHADLCGPMNTESLGGSCYFLLFTDDFSRMSWMYFLKFISETFKNFKKFKTLVEKQSGHCIKALRTDRGGEFLSNEFNHFCEENGIRRELIAPYTLEQNRVAERKNFTVVKMARSLLKGKGLPNQYWVEAIATSVYLLNISPTKAVMNQTPHKAWRGTKPSVSH</sequence>
<evidence type="ECO:0000259" key="16">
    <source>
        <dbReference type="PROSITE" id="PS50994"/>
    </source>
</evidence>
<evidence type="ECO:0000256" key="9">
    <source>
        <dbReference type="ARBA" id="ARBA00022840"/>
    </source>
</evidence>
<evidence type="ECO:0000313" key="18">
    <source>
        <dbReference type="Proteomes" id="UP001630127"/>
    </source>
</evidence>
<dbReference type="GO" id="GO:0015074">
    <property type="term" value="P:DNA integration"/>
    <property type="evidence" value="ECO:0007669"/>
    <property type="project" value="UniProtKB-KW"/>
</dbReference>
<keyword evidence="8" id="KW-0378">Hydrolase</keyword>
<comment type="caution">
    <text evidence="17">The sequence shown here is derived from an EMBL/GenBank/DDBJ whole genome shotgun (WGS) entry which is preliminary data.</text>
</comment>
<keyword evidence="18" id="KW-1185">Reference proteome</keyword>
<accession>A0ABD3AQK4</accession>
<dbReference type="GO" id="GO:0006310">
    <property type="term" value="P:DNA recombination"/>
    <property type="evidence" value="ECO:0007669"/>
    <property type="project" value="UniProtKB-KW"/>
</dbReference>
<reference evidence="17 18" key="1">
    <citation type="submission" date="2024-11" db="EMBL/GenBank/DDBJ databases">
        <title>A near-complete genome assembly of Cinchona calisaya.</title>
        <authorList>
            <person name="Lian D.C."/>
            <person name="Zhao X.W."/>
            <person name="Wei L."/>
        </authorList>
    </citation>
    <scope>NUCLEOTIDE SEQUENCE [LARGE SCALE GENOMIC DNA]</scope>
    <source>
        <tissue evidence="17">Nenye</tissue>
    </source>
</reference>
<dbReference type="PANTHER" id="PTHR42648">
    <property type="entry name" value="TRANSPOSASE, PUTATIVE-RELATED"/>
    <property type="match status" value="1"/>
</dbReference>
<keyword evidence="2" id="KW-1188">Viral release from host cell</keyword>
<keyword evidence="7" id="KW-0255">Endonuclease</keyword>
<keyword evidence="13" id="KW-0239">DNA-directed DNA polymerase</keyword>
<dbReference type="Proteomes" id="UP001630127">
    <property type="component" value="Unassembled WGS sequence"/>
</dbReference>
<dbReference type="InterPro" id="IPR054722">
    <property type="entry name" value="PolX-like_BBD"/>
</dbReference>
<keyword evidence="13" id="KW-0548">Nucleotidyltransferase</keyword>
<evidence type="ECO:0000313" key="17">
    <source>
        <dbReference type="EMBL" id="KAL3533483.1"/>
    </source>
</evidence>
<evidence type="ECO:0000256" key="3">
    <source>
        <dbReference type="ARBA" id="ARBA00022670"/>
    </source>
</evidence>
<dbReference type="Pfam" id="PF22936">
    <property type="entry name" value="Pol_BBD"/>
    <property type="match status" value="1"/>
</dbReference>
<keyword evidence="12" id="KW-0695">RNA-directed DNA polymerase</keyword>
<evidence type="ECO:0000256" key="6">
    <source>
        <dbReference type="ARBA" id="ARBA00022741"/>
    </source>
</evidence>
<evidence type="ECO:0000256" key="8">
    <source>
        <dbReference type="ARBA" id="ARBA00022801"/>
    </source>
</evidence>
<evidence type="ECO:0000256" key="2">
    <source>
        <dbReference type="ARBA" id="ARBA00022612"/>
    </source>
</evidence>
<keyword evidence="10" id="KW-0460">Magnesium</keyword>
<dbReference type="PANTHER" id="PTHR42648:SF11">
    <property type="entry name" value="TRANSPOSON TY4-P GAG-POL POLYPROTEIN"/>
    <property type="match status" value="1"/>
</dbReference>
<dbReference type="GO" id="GO:0004519">
    <property type="term" value="F:endonuclease activity"/>
    <property type="evidence" value="ECO:0007669"/>
    <property type="project" value="UniProtKB-KW"/>
</dbReference>
<evidence type="ECO:0000256" key="12">
    <source>
        <dbReference type="ARBA" id="ARBA00022918"/>
    </source>
</evidence>
<keyword evidence="3" id="KW-0645">Protease</keyword>
<proteinExistence type="predicted"/>
<dbReference type="Pfam" id="PF13976">
    <property type="entry name" value="gag_pre-integrs"/>
    <property type="match status" value="1"/>
</dbReference>
<dbReference type="InterPro" id="IPR001584">
    <property type="entry name" value="Integrase_cat-core"/>
</dbReference>